<dbReference type="PANTHER" id="PTHR47893">
    <property type="entry name" value="REGULATORY PROTEIN PCHR"/>
    <property type="match status" value="1"/>
</dbReference>
<evidence type="ECO:0000256" key="3">
    <source>
        <dbReference type="ARBA" id="ARBA00023163"/>
    </source>
</evidence>
<dbReference type="EMBL" id="FUZZ01000006">
    <property type="protein sequence ID" value="SKD10279.1"/>
    <property type="molecule type" value="Genomic_DNA"/>
</dbReference>
<keyword evidence="6" id="KW-1185">Reference proteome</keyword>
<keyword evidence="3" id="KW-0804">Transcription</keyword>
<evidence type="ECO:0000259" key="4">
    <source>
        <dbReference type="PROSITE" id="PS01124"/>
    </source>
</evidence>
<dbReference type="Proteomes" id="UP000190166">
    <property type="component" value="Unassembled WGS sequence"/>
</dbReference>
<reference evidence="5 6" key="1">
    <citation type="submission" date="2017-02" db="EMBL/GenBank/DDBJ databases">
        <authorList>
            <person name="Peterson S.W."/>
        </authorList>
    </citation>
    <scope>NUCLEOTIDE SEQUENCE [LARGE SCALE GENOMIC DNA]</scope>
    <source>
        <strain evidence="5 6">DSM 18108</strain>
    </source>
</reference>
<dbReference type="SUPFAM" id="SSF46689">
    <property type="entry name" value="Homeodomain-like"/>
    <property type="match status" value="2"/>
</dbReference>
<dbReference type="GO" id="GO:0003700">
    <property type="term" value="F:DNA-binding transcription factor activity"/>
    <property type="evidence" value="ECO:0007669"/>
    <property type="project" value="InterPro"/>
</dbReference>
<dbReference type="STRING" id="393003.SAMN05660461_6186"/>
<dbReference type="InterPro" id="IPR020449">
    <property type="entry name" value="Tscrpt_reg_AraC-type_HTH"/>
</dbReference>
<dbReference type="PANTHER" id="PTHR47893:SF1">
    <property type="entry name" value="REGULATORY PROTEIN PCHR"/>
    <property type="match status" value="1"/>
</dbReference>
<dbReference type="PROSITE" id="PS00041">
    <property type="entry name" value="HTH_ARAC_FAMILY_1"/>
    <property type="match status" value="1"/>
</dbReference>
<evidence type="ECO:0000256" key="2">
    <source>
        <dbReference type="ARBA" id="ARBA00023125"/>
    </source>
</evidence>
<dbReference type="InterPro" id="IPR018062">
    <property type="entry name" value="HTH_AraC-typ_CS"/>
</dbReference>
<accession>A0A1T5PD21</accession>
<dbReference type="InterPro" id="IPR018060">
    <property type="entry name" value="HTH_AraC"/>
</dbReference>
<gene>
    <name evidence="5" type="ORF">SAMN05660461_6186</name>
</gene>
<sequence>MSAPANTHNKLFNPCPFNILGEETLRQRKRALSQHGHIGTIQEMYSPDGITLGYYSLKSEKGGSIVFSNQQPFLQLSYTLSGSKSYHVNSGKTILASMGKQQYNYLFFPEQEIQLSWEPEEPLEIFELGVSPELLLNFLPEEHPLFDVFQKSVKDNAPVPLSKNNFPLQANISTILFDMLNCPLEGRYMQLFIKAKTIELLAIQLTHYEQMAGISAKDSSLRKLKKEDVDRMYLARDIITKNINSPCTLIDLSHQVGTNDAYLKSHFKQVFGTTVYGYLQNIKMTHARELLAEGKSVSEVAYLSGYKHTAHFTRAFKKHFGFSPGIMKR</sequence>
<proteinExistence type="predicted"/>
<dbReference type="InterPro" id="IPR053142">
    <property type="entry name" value="PchR_regulatory_protein"/>
</dbReference>
<name>A0A1T5PD21_9BACT</name>
<dbReference type="Gene3D" id="1.10.10.60">
    <property type="entry name" value="Homeodomain-like"/>
    <property type="match status" value="2"/>
</dbReference>
<evidence type="ECO:0000313" key="6">
    <source>
        <dbReference type="Proteomes" id="UP000190166"/>
    </source>
</evidence>
<dbReference type="RefSeq" id="WP_159454495.1">
    <property type="nucleotide sequence ID" value="NZ_FUZZ01000006.1"/>
</dbReference>
<organism evidence="5 6">
    <name type="scientific">Chitinophaga ginsengisegetis</name>
    <dbReference type="NCBI Taxonomy" id="393003"/>
    <lineage>
        <taxon>Bacteria</taxon>
        <taxon>Pseudomonadati</taxon>
        <taxon>Bacteroidota</taxon>
        <taxon>Chitinophagia</taxon>
        <taxon>Chitinophagales</taxon>
        <taxon>Chitinophagaceae</taxon>
        <taxon>Chitinophaga</taxon>
    </lineage>
</organism>
<dbReference type="Pfam" id="PF12833">
    <property type="entry name" value="HTH_18"/>
    <property type="match status" value="1"/>
</dbReference>
<feature type="domain" description="HTH araC/xylS-type" evidence="4">
    <location>
        <begin position="233"/>
        <end position="329"/>
    </location>
</feature>
<dbReference type="GO" id="GO:0043565">
    <property type="term" value="F:sequence-specific DNA binding"/>
    <property type="evidence" value="ECO:0007669"/>
    <property type="project" value="InterPro"/>
</dbReference>
<evidence type="ECO:0000256" key="1">
    <source>
        <dbReference type="ARBA" id="ARBA00023015"/>
    </source>
</evidence>
<dbReference type="InterPro" id="IPR009057">
    <property type="entry name" value="Homeodomain-like_sf"/>
</dbReference>
<dbReference type="PROSITE" id="PS01124">
    <property type="entry name" value="HTH_ARAC_FAMILY_2"/>
    <property type="match status" value="1"/>
</dbReference>
<keyword evidence="1" id="KW-0805">Transcription regulation</keyword>
<evidence type="ECO:0000313" key="5">
    <source>
        <dbReference type="EMBL" id="SKD10279.1"/>
    </source>
</evidence>
<dbReference type="AlphaFoldDB" id="A0A1T5PD21"/>
<keyword evidence="2 5" id="KW-0238">DNA-binding</keyword>
<protein>
    <submittedName>
        <fullName evidence="5">AraC-type DNA-binding protein</fullName>
    </submittedName>
</protein>
<dbReference type="SMART" id="SM00342">
    <property type="entry name" value="HTH_ARAC"/>
    <property type="match status" value="1"/>
</dbReference>
<dbReference type="PRINTS" id="PR00032">
    <property type="entry name" value="HTHARAC"/>
</dbReference>